<evidence type="ECO:0000256" key="3">
    <source>
        <dbReference type="ARBA" id="ARBA00023002"/>
    </source>
</evidence>
<dbReference type="InterPro" id="IPR005025">
    <property type="entry name" value="FMN_Rdtase-like_dom"/>
</dbReference>
<keyword evidence="2" id="KW-0288">FMN</keyword>
<dbReference type="Pfam" id="PF03358">
    <property type="entry name" value="FMN_red"/>
    <property type="match status" value="1"/>
</dbReference>
<organism evidence="5 6">
    <name type="scientific">Candidatus Nesterenkonia stercoripullorum</name>
    <dbReference type="NCBI Taxonomy" id="2838701"/>
    <lineage>
        <taxon>Bacteria</taxon>
        <taxon>Bacillati</taxon>
        <taxon>Actinomycetota</taxon>
        <taxon>Actinomycetes</taxon>
        <taxon>Micrococcales</taxon>
        <taxon>Micrococcaceae</taxon>
        <taxon>Nesterenkonia</taxon>
    </lineage>
</organism>
<name>A0A9D2A9T2_9MICC</name>
<keyword evidence="3" id="KW-0560">Oxidoreductase</keyword>
<dbReference type="GO" id="GO:0016491">
    <property type="term" value="F:oxidoreductase activity"/>
    <property type="evidence" value="ECO:0007669"/>
    <property type="project" value="UniProtKB-KW"/>
</dbReference>
<evidence type="ECO:0000256" key="1">
    <source>
        <dbReference type="ARBA" id="ARBA00022630"/>
    </source>
</evidence>
<dbReference type="InterPro" id="IPR051814">
    <property type="entry name" value="NAD(P)H-dep_FMN_reductase"/>
</dbReference>
<evidence type="ECO:0000259" key="4">
    <source>
        <dbReference type="Pfam" id="PF03358"/>
    </source>
</evidence>
<feature type="domain" description="NADPH-dependent FMN reductase-like" evidence="4">
    <location>
        <begin position="16"/>
        <end position="164"/>
    </location>
</feature>
<dbReference type="EMBL" id="DXGD01000496">
    <property type="protein sequence ID" value="HIX01107.1"/>
    <property type="molecule type" value="Genomic_DNA"/>
</dbReference>
<evidence type="ECO:0000256" key="2">
    <source>
        <dbReference type="ARBA" id="ARBA00022643"/>
    </source>
</evidence>
<gene>
    <name evidence="5" type="ORF">H9871_13320</name>
</gene>
<dbReference type="Proteomes" id="UP000824151">
    <property type="component" value="Unassembled WGS sequence"/>
</dbReference>
<dbReference type="InterPro" id="IPR029039">
    <property type="entry name" value="Flavoprotein-like_sf"/>
</dbReference>
<comment type="caution">
    <text evidence="5">The sequence shown here is derived from an EMBL/GenBank/DDBJ whole genome shotgun (WGS) entry which is preliminary data.</text>
</comment>
<dbReference type="SUPFAM" id="SSF52218">
    <property type="entry name" value="Flavoproteins"/>
    <property type="match status" value="1"/>
</dbReference>
<dbReference type="AlphaFoldDB" id="A0A9D2A9T2"/>
<evidence type="ECO:0000313" key="5">
    <source>
        <dbReference type="EMBL" id="HIX01107.1"/>
    </source>
</evidence>
<dbReference type="PANTHER" id="PTHR43408">
    <property type="entry name" value="FMN REDUCTASE (NADPH)"/>
    <property type="match status" value="1"/>
</dbReference>
<dbReference type="Gene3D" id="3.40.50.360">
    <property type="match status" value="1"/>
</dbReference>
<keyword evidence="1" id="KW-0285">Flavoprotein</keyword>
<dbReference type="InterPro" id="IPR023932">
    <property type="entry name" value="CE1759_FMN_reduct"/>
</dbReference>
<proteinExistence type="predicted"/>
<reference evidence="5" key="2">
    <citation type="submission" date="2021-04" db="EMBL/GenBank/DDBJ databases">
        <authorList>
            <person name="Gilroy R."/>
        </authorList>
    </citation>
    <scope>NUCLEOTIDE SEQUENCE</scope>
    <source>
        <strain evidence="5">ChiHejej3B27-3195</strain>
    </source>
</reference>
<evidence type="ECO:0000313" key="6">
    <source>
        <dbReference type="Proteomes" id="UP000824151"/>
    </source>
</evidence>
<dbReference type="PANTHER" id="PTHR43408:SF2">
    <property type="entry name" value="FMN REDUCTASE (NADPH)"/>
    <property type="match status" value="1"/>
</dbReference>
<protein>
    <submittedName>
        <fullName evidence="5">NAD(P)H-dependent oxidoreductase</fullName>
    </submittedName>
</protein>
<dbReference type="NCBIfam" id="TIGR04037">
    <property type="entry name" value="LLM_duo_CE1759"/>
    <property type="match status" value="1"/>
</dbReference>
<accession>A0A9D2A9T2</accession>
<sequence>MTTTYESYTPEEQRPTRVAVVHAGTSTPSSTGMLAGRMAEAAASRGAELGMDVQTIMLDLKTLATDITTAIVSQHISAPLREAIQTLGEADAMIAATPVYKAGASGLFTSFFQILDSDLLIGTPVAVGATGGSPRHALVVDDQLRGLFAYMRTVTVPTSLYADPDDWTSAAFGDRITRAATELMALASGRFRDTVRGQTWHKYQHSYGSAGGAELEIDLDTDLMRLATGLGS</sequence>
<reference evidence="5" key="1">
    <citation type="journal article" date="2021" name="PeerJ">
        <title>Extensive microbial diversity within the chicken gut microbiome revealed by metagenomics and culture.</title>
        <authorList>
            <person name="Gilroy R."/>
            <person name="Ravi A."/>
            <person name="Getino M."/>
            <person name="Pursley I."/>
            <person name="Horton D.L."/>
            <person name="Alikhan N.F."/>
            <person name="Baker D."/>
            <person name="Gharbi K."/>
            <person name="Hall N."/>
            <person name="Watson M."/>
            <person name="Adriaenssens E.M."/>
            <person name="Foster-Nyarko E."/>
            <person name="Jarju S."/>
            <person name="Secka A."/>
            <person name="Antonio M."/>
            <person name="Oren A."/>
            <person name="Chaudhuri R.R."/>
            <person name="La Ragione R."/>
            <person name="Hildebrand F."/>
            <person name="Pallen M.J."/>
        </authorList>
    </citation>
    <scope>NUCLEOTIDE SEQUENCE</scope>
    <source>
        <strain evidence="5">ChiHejej3B27-3195</strain>
    </source>
</reference>